<sequence length="97" mass="10998">MPMRKATKDDYVKLQGGLPEVSQDERGLWHIKHSYRNDMPDVTDHRPPSEGQEVNINGVLYNARLLWQFHGAPCERQSHKVGGVGYPRGESGERSKA</sequence>
<evidence type="ECO:0000313" key="3">
    <source>
        <dbReference type="Proteomes" id="UP000231371"/>
    </source>
</evidence>
<name>A0A2H0KER7_9BACT</name>
<proteinExistence type="predicted"/>
<protein>
    <submittedName>
        <fullName evidence="2">Uncharacterized protein</fullName>
    </submittedName>
</protein>
<dbReference type="AlphaFoldDB" id="A0A2H0KER7"/>
<evidence type="ECO:0000313" key="2">
    <source>
        <dbReference type="EMBL" id="PIQ69758.1"/>
    </source>
</evidence>
<reference evidence="2 3" key="1">
    <citation type="submission" date="2017-09" db="EMBL/GenBank/DDBJ databases">
        <title>Depth-based differentiation of microbial function through sediment-hosted aquifers and enrichment of novel symbionts in the deep terrestrial subsurface.</title>
        <authorList>
            <person name="Probst A.J."/>
            <person name="Ladd B."/>
            <person name="Jarett J.K."/>
            <person name="Geller-Mcgrath D.E."/>
            <person name="Sieber C.M."/>
            <person name="Emerson J.B."/>
            <person name="Anantharaman K."/>
            <person name="Thomas B.C."/>
            <person name="Malmstrom R."/>
            <person name="Stieglmeier M."/>
            <person name="Klingl A."/>
            <person name="Woyke T."/>
            <person name="Ryan C.M."/>
            <person name="Banfield J.F."/>
        </authorList>
    </citation>
    <scope>NUCLEOTIDE SEQUENCE [LARGE SCALE GENOMIC DNA]</scope>
    <source>
        <strain evidence="2">CG11_big_fil_rev_8_21_14_0_20_40_12</strain>
    </source>
</reference>
<feature type="region of interest" description="Disordered" evidence="1">
    <location>
        <begin position="77"/>
        <end position="97"/>
    </location>
</feature>
<comment type="caution">
    <text evidence="2">The sequence shown here is derived from an EMBL/GenBank/DDBJ whole genome shotgun (WGS) entry which is preliminary data.</text>
</comment>
<accession>A0A2H0KER7</accession>
<organism evidence="2 3">
    <name type="scientific">Candidatus Shapirobacteria bacterium CG11_big_fil_rev_8_21_14_0_20_40_12</name>
    <dbReference type="NCBI Taxonomy" id="1974889"/>
    <lineage>
        <taxon>Bacteria</taxon>
        <taxon>Candidatus Shapironibacteriota</taxon>
    </lineage>
</organism>
<dbReference type="EMBL" id="PCVI01000064">
    <property type="protein sequence ID" value="PIQ69758.1"/>
    <property type="molecule type" value="Genomic_DNA"/>
</dbReference>
<dbReference type="Proteomes" id="UP000231371">
    <property type="component" value="Unassembled WGS sequence"/>
</dbReference>
<gene>
    <name evidence="2" type="ORF">COV89_04170</name>
</gene>
<evidence type="ECO:0000256" key="1">
    <source>
        <dbReference type="SAM" id="MobiDB-lite"/>
    </source>
</evidence>